<keyword evidence="2" id="KW-0238">DNA-binding</keyword>
<sequence>MSATPDGHPPRRALTPRERTVLLAIGQRLTNSEIAQTLMVSKHTVECHVASLFAKFGVRHRLDLIALAETDVEAAPPASLVGTSGLMWREITRLRGQFQERPQDSGAHKWLAQAAGVVFERYRLPSLETADRLIRGAAARHGLDAVDVAHALLTAPRPESGGRWFPHRRHRREPELSFLDGTARNPARVLGAALDTSRACAGESQGDLQLTATGRPGLDLVAHRGFTDEFVARFAHVDGRSTACALALSTRQPVSVRDVAESAIFAPITREALTAERVRAVHSTPILAYGRCLGVVSTHAPRPGRVPSRITQIELARIADETGDWLVWQRHTARLDALEDLHFRATTRPHH</sequence>
<dbReference type="InterPro" id="IPR016032">
    <property type="entry name" value="Sig_transdc_resp-reg_C-effctor"/>
</dbReference>
<evidence type="ECO:0000313" key="6">
    <source>
        <dbReference type="Proteomes" id="UP000199025"/>
    </source>
</evidence>
<feature type="domain" description="HTH luxR-type" evidence="4">
    <location>
        <begin position="7"/>
        <end position="72"/>
    </location>
</feature>
<dbReference type="PROSITE" id="PS50043">
    <property type="entry name" value="HTH_LUXR_2"/>
    <property type="match status" value="1"/>
</dbReference>
<dbReference type="Gene3D" id="1.10.10.10">
    <property type="entry name" value="Winged helix-like DNA-binding domain superfamily/Winged helix DNA-binding domain"/>
    <property type="match status" value="1"/>
</dbReference>
<dbReference type="PANTHER" id="PTHR44688:SF16">
    <property type="entry name" value="DNA-BINDING TRANSCRIPTIONAL ACTIVATOR DEVR_DOSR"/>
    <property type="match status" value="1"/>
</dbReference>
<reference evidence="5 6" key="1">
    <citation type="submission" date="2016-10" db="EMBL/GenBank/DDBJ databases">
        <authorList>
            <person name="de Groot N.N."/>
        </authorList>
    </citation>
    <scope>NUCLEOTIDE SEQUENCE [LARGE SCALE GENOMIC DNA]</scope>
    <source>
        <strain evidence="5 6">DSM 44468</strain>
    </source>
</reference>
<dbReference type="EMBL" id="FORP01000064">
    <property type="protein sequence ID" value="SFK97205.1"/>
    <property type="molecule type" value="Genomic_DNA"/>
</dbReference>
<dbReference type="CDD" id="cd06170">
    <property type="entry name" value="LuxR_C_like"/>
    <property type="match status" value="1"/>
</dbReference>
<evidence type="ECO:0000259" key="4">
    <source>
        <dbReference type="PROSITE" id="PS50043"/>
    </source>
</evidence>
<dbReference type="PANTHER" id="PTHR44688">
    <property type="entry name" value="DNA-BINDING TRANSCRIPTIONAL ACTIVATOR DEVR_DOSR"/>
    <property type="match status" value="1"/>
</dbReference>
<dbReference type="SUPFAM" id="SSF55781">
    <property type="entry name" value="GAF domain-like"/>
    <property type="match status" value="1"/>
</dbReference>
<evidence type="ECO:0000256" key="2">
    <source>
        <dbReference type="ARBA" id="ARBA00023125"/>
    </source>
</evidence>
<evidence type="ECO:0000256" key="3">
    <source>
        <dbReference type="ARBA" id="ARBA00023163"/>
    </source>
</evidence>
<dbReference type="PRINTS" id="PR00038">
    <property type="entry name" value="HTHLUXR"/>
</dbReference>
<evidence type="ECO:0000256" key="1">
    <source>
        <dbReference type="ARBA" id="ARBA00023015"/>
    </source>
</evidence>
<name>A0A1I4DUZ8_9PSEU</name>
<keyword evidence="3" id="KW-0804">Transcription</keyword>
<protein>
    <submittedName>
        <fullName evidence="5">ANTAR domain-containing protein</fullName>
    </submittedName>
</protein>
<dbReference type="AlphaFoldDB" id="A0A1I4DUZ8"/>
<evidence type="ECO:0000313" key="5">
    <source>
        <dbReference type="EMBL" id="SFK97205.1"/>
    </source>
</evidence>
<dbReference type="GO" id="GO:0006355">
    <property type="term" value="P:regulation of DNA-templated transcription"/>
    <property type="evidence" value="ECO:0007669"/>
    <property type="project" value="InterPro"/>
</dbReference>
<dbReference type="GO" id="GO:0003677">
    <property type="term" value="F:DNA binding"/>
    <property type="evidence" value="ECO:0007669"/>
    <property type="project" value="UniProtKB-KW"/>
</dbReference>
<keyword evidence="1" id="KW-0805">Transcription regulation</keyword>
<dbReference type="SUPFAM" id="SSF46894">
    <property type="entry name" value="C-terminal effector domain of the bipartite response regulators"/>
    <property type="match status" value="1"/>
</dbReference>
<dbReference type="STRING" id="115433.SAMN05421835_1642"/>
<dbReference type="InterPro" id="IPR029016">
    <property type="entry name" value="GAF-like_dom_sf"/>
</dbReference>
<dbReference type="Proteomes" id="UP000199025">
    <property type="component" value="Unassembled WGS sequence"/>
</dbReference>
<dbReference type="InterPro" id="IPR003018">
    <property type="entry name" value="GAF"/>
</dbReference>
<dbReference type="RefSeq" id="WP_091517280.1">
    <property type="nucleotide sequence ID" value="NZ_FORP01000064.1"/>
</dbReference>
<dbReference type="Pfam" id="PF00196">
    <property type="entry name" value="GerE"/>
    <property type="match status" value="1"/>
</dbReference>
<proteinExistence type="predicted"/>
<dbReference type="SMART" id="SM00421">
    <property type="entry name" value="HTH_LUXR"/>
    <property type="match status" value="1"/>
</dbReference>
<accession>A0A1I4DUZ8</accession>
<dbReference type="Gene3D" id="3.30.450.40">
    <property type="match status" value="1"/>
</dbReference>
<dbReference type="OrthoDB" id="4694899at2"/>
<organism evidence="5 6">
    <name type="scientific">Amycolatopsis sacchari</name>
    <dbReference type="NCBI Taxonomy" id="115433"/>
    <lineage>
        <taxon>Bacteria</taxon>
        <taxon>Bacillati</taxon>
        <taxon>Actinomycetota</taxon>
        <taxon>Actinomycetes</taxon>
        <taxon>Pseudonocardiales</taxon>
        <taxon>Pseudonocardiaceae</taxon>
        <taxon>Amycolatopsis</taxon>
    </lineage>
</organism>
<dbReference type="InterPro" id="IPR036388">
    <property type="entry name" value="WH-like_DNA-bd_sf"/>
</dbReference>
<keyword evidence="6" id="KW-1185">Reference proteome</keyword>
<dbReference type="Pfam" id="PF01590">
    <property type="entry name" value="GAF"/>
    <property type="match status" value="1"/>
</dbReference>
<dbReference type="InterPro" id="IPR000792">
    <property type="entry name" value="Tscrpt_reg_LuxR_C"/>
</dbReference>
<gene>
    <name evidence="5" type="ORF">SAMN05421835_1642</name>
</gene>